<feature type="domain" description="HNH nuclease" evidence="1">
    <location>
        <begin position="217"/>
        <end position="301"/>
    </location>
</feature>
<dbReference type="eggNOG" id="ENOG502SCMH">
    <property type="taxonomic scope" value="Eukaryota"/>
</dbReference>
<dbReference type="OrthoDB" id="2104739at2759"/>
<reference evidence="3" key="1">
    <citation type="journal article" date="2012" name="MBio">
        <title>Comparative genome analysis of Trichophyton rubrum and related dermatophytes reveals candidate genes involved in infection.</title>
        <authorList>
            <person name="Martinez D.A."/>
            <person name="Oliver B.G."/>
            <person name="Graeser Y."/>
            <person name="Goldberg J.M."/>
            <person name="Li W."/>
            <person name="Martinez-Rossi N.M."/>
            <person name="Monod M."/>
            <person name="Shelest E."/>
            <person name="Barton R.C."/>
            <person name="Birch E."/>
            <person name="Brakhage A.A."/>
            <person name="Chen Z."/>
            <person name="Gurr S.J."/>
            <person name="Heiman D."/>
            <person name="Heitman J."/>
            <person name="Kosti I."/>
            <person name="Rossi A."/>
            <person name="Saif S."/>
            <person name="Samalova M."/>
            <person name="Saunders C.W."/>
            <person name="Shea T."/>
            <person name="Summerbell R.C."/>
            <person name="Xu J."/>
            <person name="Young S."/>
            <person name="Zeng Q."/>
            <person name="Birren B.W."/>
            <person name="Cuomo C.A."/>
            <person name="White T.C."/>
        </authorList>
    </citation>
    <scope>NUCLEOTIDE SEQUENCE [LARGE SCALE GENOMIC DNA]</scope>
    <source>
        <strain evidence="3">ATCC MYA-4605 / CBS 113480</strain>
    </source>
</reference>
<keyword evidence="3" id="KW-1185">Reference proteome</keyword>
<proteinExistence type="predicted"/>
<dbReference type="InterPro" id="IPR003615">
    <property type="entry name" value="HNH_nuc"/>
</dbReference>
<dbReference type="RefSeq" id="XP_002844605.1">
    <property type="nucleotide sequence ID" value="XM_002844559.1"/>
</dbReference>
<evidence type="ECO:0000313" key="2">
    <source>
        <dbReference type="EMBL" id="EEQ33750.1"/>
    </source>
</evidence>
<name>C5FV16_ARTOC</name>
<evidence type="ECO:0000259" key="1">
    <source>
        <dbReference type="Pfam" id="PF13391"/>
    </source>
</evidence>
<dbReference type="Proteomes" id="UP000002035">
    <property type="component" value="Unassembled WGS sequence"/>
</dbReference>
<dbReference type="AlphaFoldDB" id="C5FV16"/>
<dbReference type="GeneID" id="9222380"/>
<dbReference type="OMA" id="MFDCDVA"/>
<protein>
    <recommendedName>
        <fullName evidence="1">HNH nuclease domain-containing protein</fullName>
    </recommendedName>
</protein>
<dbReference type="EMBL" id="DS995706">
    <property type="protein sequence ID" value="EEQ33750.1"/>
    <property type="molecule type" value="Genomic_DNA"/>
</dbReference>
<evidence type="ECO:0000313" key="3">
    <source>
        <dbReference type="Proteomes" id="UP000002035"/>
    </source>
</evidence>
<organism evidence="2 3">
    <name type="scientific">Arthroderma otae (strain ATCC MYA-4605 / CBS 113480)</name>
    <name type="common">Microsporum canis</name>
    <dbReference type="NCBI Taxonomy" id="554155"/>
    <lineage>
        <taxon>Eukaryota</taxon>
        <taxon>Fungi</taxon>
        <taxon>Dikarya</taxon>
        <taxon>Ascomycota</taxon>
        <taxon>Pezizomycotina</taxon>
        <taxon>Eurotiomycetes</taxon>
        <taxon>Eurotiomycetidae</taxon>
        <taxon>Onygenales</taxon>
        <taxon>Arthrodermataceae</taxon>
        <taxon>Microsporum</taxon>
    </lineage>
</organism>
<sequence length="406" mass="45690">MASHHHRQPSYEGIIDIPGLSHVPPQPHHRHQASLEGIINYSSLAPLSADERSRAQGVLDRIINRLASHSHVNHGYSCHLLVRHSYDYSLSELSKDTFLRVFFNFMELEISSDEDIDTDDDHIPPKFIQFADMLIEKFFFPLRASGMTTPQPTPAQLSATRSARSLHDITGTSERVSYLRALCLVRDHHRCVISRVFDAQQAIVRMTQYGLNAQDDDGNLIIDGDRGEVLDVAHILPHSLTKVDENLQLSDSRRIAIDILNMFDCDVAQIIDGPRIDSPCNAITLSHTWHNHFGNFDVYFDAIPGEEHTYRINGFFNPAVGAYWGLPVTRKLFLSEERVVDAPSPRLLALHRAIAHILHLSGAGEYINRILRDFAETGVQADGSTDIGRIVNLRLSGWRASAVKVY</sequence>
<dbReference type="HOGENOM" id="CLU_043858_1_1_1"/>
<accession>C5FV16</accession>
<gene>
    <name evidence="2" type="ORF">MCYG_06569</name>
</gene>
<dbReference type="STRING" id="554155.C5FV16"/>
<dbReference type="VEuPathDB" id="FungiDB:MCYG_06569"/>
<dbReference type="Pfam" id="PF13391">
    <property type="entry name" value="HNH_2"/>
    <property type="match status" value="1"/>
</dbReference>